<dbReference type="Proteomes" id="UP000516173">
    <property type="component" value="Chromosome"/>
</dbReference>
<dbReference type="PANTHER" id="PTHR43072">
    <property type="entry name" value="N-ACETYLTRANSFERASE"/>
    <property type="match status" value="1"/>
</dbReference>
<dbReference type="InterPro" id="IPR016181">
    <property type="entry name" value="Acyl_CoA_acyltransferase"/>
</dbReference>
<evidence type="ECO:0000313" key="3">
    <source>
        <dbReference type="EMBL" id="BCK57014.1"/>
    </source>
</evidence>
<feature type="compositionally biased region" description="Basic and acidic residues" evidence="1">
    <location>
        <begin position="187"/>
        <end position="202"/>
    </location>
</feature>
<dbReference type="AlphaFoldDB" id="A0A7G1KV53"/>
<evidence type="ECO:0000259" key="2">
    <source>
        <dbReference type="PROSITE" id="PS51186"/>
    </source>
</evidence>
<gene>
    <name evidence="3" type="ORF">NWFMUON74_47860</name>
</gene>
<dbReference type="GO" id="GO:0016747">
    <property type="term" value="F:acyltransferase activity, transferring groups other than amino-acyl groups"/>
    <property type="evidence" value="ECO:0007669"/>
    <property type="project" value="InterPro"/>
</dbReference>
<keyword evidence="4" id="KW-1185">Reference proteome</keyword>
<accession>A0A7G1KV53</accession>
<proteinExistence type="predicted"/>
<dbReference type="KEGG" id="nwl:NWFMUON74_47860"/>
<organism evidence="3 4">
    <name type="scientific">Nocardia wallacei</name>
    <dbReference type="NCBI Taxonomy" id="480035"/>
    <lineage>
        <taxon>Bacteria</taxon>
        <taxon>Bacillati</taxon>
        <taxon>Actinomycetota</taxon>
        <taxon>Actinomycetes</taxon>
        <taxon>Mycobacteriales</taxon>
        <taxon>Nocardiaceae</taxon>
        <taxon>Nocardia</taxon>
    </lineage>
</organism>
<evidence type="ECO:0000256" key="1">
    <source>
        <dbReference type="SAM" id="MobiDB-lite"/>
    </source>
</evidence>
<feature type="domain" description="N-acetyltransferase" evidence="2">
    <location>
        <begin position="1"/>
        <end position="162"/>
    </location>
</feature>
<reference evidence="3 4" key="1">
    <citation type="submission" date="2020-08" db="EMBL/GenBank/DDBJ databases">
        <title>Genome Sequencing of Nocardia wallacei strain FMUON74 and assembly.</title>
        <authorList>
            <person name="Toyokawa M."/>
            <person name="Uesaka K."/>
        </authorList>
    </citation>
    <scope>NUCLEOTIDE SEQUENCE [LARGE SCALE GENOMIC DNA]</scope>
    <source>
        <strain evidence="3 4">FMUON74</strain>
    </source>
</reference>
<dbReference type="Gene3D" id="3.40.630.30">
    <property type="match status" value="1"/>
</dbReference>
<name>A0A7G1KV53_9NOCA</name>
<dbReference type="SUPFAM" id="SSF55729">
    <property type="entry name" value="Acyl-CoA N-acyltransferases (Nat)"/>
    <property type="match status" value="1"/>
</dbReference>
<dbReference type="PROSITE" id="PS51186">
    <property type="entry name" value="GNAT"/>
    <property type="match status" value="1"/>
</dbReference>
<dbReference type="EMBL" id="AP023396">
    <property type="protein sequence ID" value="BCK57014.1"/>
    <property type="molecule type" value="Genomic_DNA"/>
</dbReference>
<sequence>MRAGTMADLPAIAEIYAHYVLGTVATFEMRTPDVAEWRRRFAAITAAGLPFLVAEEDGRVAGYAYCSPWKTRPAYRHTVENSIYLAPWALGRGLGGNLLDELLSACRARDLREVIAVIADTGDQSSPALHRSRGFTDAGRLRHVGHKHDRWIDTVLMQLSLHPGEKHAGKEVVHAREEAVHAGKEAVHAGKEAAHAGEKEVADAGMGKVGGAL</sequence>
<evidence type="ECO:0000313" key="4">
    <source>
        <dbReference type="Proteomes" id="UP000516173"/>
    </source>
</evidence>
<feature type="region of interest" description="Disordered" evidence="1">
    <location>
        <begin position="187"/>
        <end position="213"/>
    </location>
</feature>
<dbReference type="InterPro" id="IPR000182">
    <property type="entry name" value="GNAT_dom"/>
</dbReference>
<dbReference type="Pfam" id="PF00583">
    <property type="entry name" value="Acetyltransf_1"/>
    <property type="match status" value="1"/>
</dbReference>
<protein>
    <recommendedName>
        <fullName evidence="2">N-acetyltransferase domain-containing protein</fullName>
    </recommendedName>
</protein>
<dbReference type="PANTHER" id="PTHR43072:SF8">
    <property type="entry name" value="ACYLTRANSFERASE FABY-RELATED"/>
    <property type="match status" value="1"/>
</dbReference>